<keyword evidence="1" id="KW-1133">Transmembrane helix</keyword>
<keyword evidence="1" id="KW-0472">Membrane</keyword>
<reference evidence="4" key="1">
    <citation type="submission" date="2023-07" db="EMBL/GenBank/DDBJ databases">
        <title>Functional and genomic diversity of the sorghum phyllosphere microbiome.</title>
        <authorList>
            <person name="Shade A."/>
        </authorList>
    </citation>
    <scope>NUCLEOTIDE SEQUENCE [LARGE SCALE GENOMIC DNA]</scope>
    <source>
        <strain evidence="4">SORGH_AS_0422</strain>
    </source>
</reference>
<accession>A0ABU3GYB7</accession>
<evidence type="ECO:0000256" key="1">
    <source>
        <dbReference type="SAM" id="Phobius"/>
    </source>
</evidence>
<keyword evidence="4" id="KW-1185">Reference proteome</keyword>
<proteinExistence type="predicted"/>
<evidence type="ECO:0000313" key="4">
    <source>
        <dbReference type="Proteomes" id="UP001258315"/>
    </source>
</evidence>
<evidence type="ECO:0000313" key="3">
    <source>
        <dbReference type="EMBL" id="MDT3404753.1"/>
    </source>
</evidence>
<organism evidence="3 4">
    <name type="scientific">Mucilaginibacter terrae</name>
    <dbReference type="NCBI Taxonomy" id="1955052"/>
    <lineage>
        <taxon>Bacteria</taxon>
        <taxon>Pseudomonadati</taxon>
        <taxon>Bacteroidota</taxon>
        <taxon>Sphingobacteriia</taxon>
        <taxon>Sphingobacteriales</taxon>
        <taxon>Sphingobacteriaceae</taxon>
        <taxon>Mucilaginibacter</taxon>
    </lineage>
</organism>
<feature type="transmembrane region" description="Helical" evidence="1">
    <location>
        <begin position="36"/>
        <end position="58"/>
    </location>
</feature>
<keyword evidence="1" id="KW-0812">Transmembrane</keyword>
<dbReference type="Pfam" id="PF06713">
    <property type="entry name" value="bPH_4"/>
    <property type="match status" value="1"/>
</dbReference>
<sequence length="138" mass="15134">MATMFKSKIGLELVIPLGIILIGTSIPMILDGAWPGLIIVGLVALFSAHMLLTTYYVVDNGMVNVRCGFFVNRNIEIGSIKSIKETNNAFSSPAASLDRLEINYNKYDSVMISPKDKAGFIALLKSIKPDIEVKLKEK</sequence>
<feature type="transmembrane region" description="Helical" evidence="1">
    <location>
        <begin position="9"/>
        <end position="30"/>
    </location>
</feature>
<dbReference type="Proteomes" id="UP001258315">
    <property type="component" value="Unassembled WGS sequence"/>
</dbReference>
<dbReference type="EMBL" id="JAVLVU010000001">
    <property type="protein sequence ID" value="MDT3404753.1"/>
    <property type="molecule type" value="Genomic_DNA"/>
</dbReference>
<name>A0ABU3GYB7_9SPHI</name>
<protein>
    <recommendedName>
        <fullName evidence="2">Uncharacterized protein YyaB-like PH domain-containing protein</fullName>
    </recommendedName>
</protein>
<dbReference type="InterPro" id="IPR009589">
    <property type="entry name" value="PH_YyaB-like"/>
</dbReference>
<dbReference type="RefSeq" id="WP_311952392.1">
    <property type="nucleotide sequence ID" value="NZ_JAVLVU010000001.1"/>
</dbReference>
<feature type="domain" description="Uncharacterized protein YyaB-like PH" evidence="2">
    <location>
        <begin position="54"/>
        <end position="127"/>
    </location>
</feature>
<gene>
    <name evidence="3" type="ORF">QE417_003825</name>
</gene>
<comment type="caution">
    <text evidence="3">The sequence shown here is derived from an EMBL/GenBank/DDBJ whole genome shotgun (WGS) entry which is preliminary data.</text>
</comment>
<evidence type="ECO:0000259" key="2">
    <source>
        <dbReference type="Pfam" id="PF06713"/>
    </source>
</evidence>